<comment type="caution">
    <text evidence="8">The sequence shown here is derived from an EMBL/GenBank/DDBJ whole genome shotgun (WGS) entry which is preliminary data.</text>
</comment>
<dbReference type="OrthoDB" id="9800709at2"/>
<gene>
    <name evidence="8" type="ORF">C4900_12375</name>
</gene>
<sequence>MRLVSGSEGRRGKGRIELLEKIAELGSISAAAKALGLSYKGAWEAVEGMNNLAATPLVARVSGGRSGGGTALTPFGLQALSAFRRLEGEYQRFLEALQGHEDFDRFFQLMRQFDMKTSARNEFLGRVKAVKKGAVNAEVVLDIGNGLALVAIITNESVDNLGLAPGVEAYALIKAPWVIVTAADSPIRTSARNTLCGVVTRCQTGAVNAEVVIELESGKSIAAIITNESIESLQLKEGVRACALIKASHIILAVSA</sequence>
<proteinExistence type="inferred from homology"/>
<dbReference type="Pfam" id="PF03459">
    <property type="entry name" value="TOBE"/>
    <property type="match status" value="2"/>
</dbReference>
<evidence type="ECO:0000259" key="7">
    <source>
        <dbReference type="PROSITE" id="PS51866"/>
    </source>
</evidence>
<accession>A0A368HGE6</accession>
<dbReference type="InterPro" id="IPR036388">
    <property type="entry name" value="WH-like_DNA-bd_sf"/>
</dbReference>
<dbReference type="InterPro" id="IPR008995">
    <property type="entry name" value="Mo/tungstate-bd_C_term_dom"/>
</dbReference>
<evidence type="ECO:0000313" key="8">
    <source>
        <dbReference type="EMBL" id="RCN56580.1"/>
    </source>
</evidence>
<dbReference type="Gene3D" id="2.40.50.100">
    <property type="match status" value="2"/>
</dbReference>
<evidence type="ECO:0000256" key="4">
    <source>
        <dbReference type="ARBA" id="ARBA00022737"/>
    </source>
</evidence>
<dbReference type="AlphaFoldDB" id="A0A368HGE6"/>
<dbReference type="InterPro" id="IPR004606">
    <property type="entry name" value="Mop_domain"/>
</dbReference>
<reference evidence="8 9" key="1">
    <citation type="submission" date="2018-02" db="EMBL/GenBank/DDBJ databases">
        <title>Insights into the biology of acidophilic members of the Acidiferrobacteraceae family derived from comparative genomic analyses.</title>
        <authorList>
            <person name="Issotta F."/>
            <person name="Thyssen C."/>
            <person name="Mena C."/>
            <person name="Moya A."/>
            <person name="Bellenberg S."/>
            <person name="Sproer C."/>
            <person name="Covarrubias P.C."/>
            <person name="Sand W."/>
            <person name="Quatrini R."/>
            <person name="Vera M."/>
        </authorList>
    </citation>
    <scope>NUCLEOTIDE SEQUENCE [LARGE SCALE GENOMIC DNA]</scope>
    <source>
        <strain evidence="9">m-1</strain>
    </source>
</reference>
<evidence type="ECO:0000256" key="2">
    <source>
        <dbReference type="ARBA" id="ARBA00022448"/>
    </source>
</evidence>
<evidence type="ECO:0000313" key="9">
    <source>
        <dbReference type="Proteomes" id="UP000253250"/>
    </source>
</evidence>
<keyword evidence="2 5" id="KW-0813">Transport</keyword>
<dbReference type="InterPro" id="IPR005116">
    <property type="entry name" value="Transp-assoc_OB_typ1"/>
</dbReference>
<dbReference type="Gene3D" id="1.10.10.10">
    <property type="entry name" value="Winged helix-like DNA-binding domain superfamily/Winged helix DNA-binding domain"/>
    <property type="match status" value="1"/>
</dbReference>
<dbReference type="PANTHER" id="PTHR30432">
    <property type="entry name" value="TRANSCRIPTIONAL REGULATOR MODE"/>
    <property type="match status" value="1"/>
</dbReference>
<dbReference type="GO" id="GO:0030151">
    <property type="term" value="F:molybdenum ion binding"/>
    <property type="evidence" value="ECO:0007669"/>
    <property type="project" value="UniProtKB-UniRule"/>
</dbReference>
<dbReference type="Proteomes" id="UP000253250">
    <property type="component" value="Unassembled WGS sequence"/>
</dbReference>
<protein>
    <submittedName>
        <fullName evidence="8">Molybdenum-dependent transcriptional regulator</fullName>
    </submittedName>
</protein>
<evidence type="ECO:0000256" key="3">
    <source>
        <dbReference type="ARBA" id="ARBA00022505"/>
    </source>
</evidence>
<keyword evidence="4" id="KW-0677">Repeat</keyword>
<dbReference type="PANTHER" id="PTHR30432:SF1">
    <property type="entry name" value="DNA-BINDING TRANSCRIPTIONAL DUAL REGULATOR MODE"/>
    <property type="match status" value="1"/>
</dbReference>
<dbReference type="PROSITE" id="PS51866">
    <property type="entry name" value="MOP"/>
    <property type="match status" value="2"/>
</dbReference>
<keyword evidence="3 5" id="KW-0500">Molybdenum</keyword>
<evidence type="ECO:0000256" key="6">
    <source>
        <dbReference type="PIRSR" id="PIRSR005763-1"/>
    </source>
</evidence>
<dbReference type="PIRSF" id="PIRSF005763">
    <property type="entry name" value="Txn_reg_ModE"/>
    <property type="match status" value="1"/>
</dbReference>
<dbReference type="InterPro" id="IPR016462">
    <property type="entry name" value="ModE"/>
</dbReference>
<dbReference type="NCBIfam" id="TIGR00638">
    <property type="entry name" value="Mop"/>
    <property type="match status" value="2"/>
</dbReference>
<dbReference type="Pfam" id="PF00126">
    <property type="entry name" value="HTH_1"/>
    <property type="match status" value="1"/>
</dbReference>
<feature type="domain" description="Mop" evidence="7">
    <location>
        <begin position="188"/>
        <end position="254"/>
    </location>
</feature>
<feature type="region of interest" description="Required for dimer formation and molybdate binding" evidence="6">
    <location>
        <begin position="117"/>
        <end position="125"/>
    </location>
</feature>
<dbReference type="SUPFAM" id="SSF50331">
    <property type="entry name" value="MOP-like"/>
    <property type="match status" value="2"/>
</dbReference>
<comment type="similarity">
    <text evidence="1 5">Belongs to the ModE family.</text>
</comment>
<dbReference type="EMBL" id="PSYR01000002">
    <property type="protein sequence ID" value="RCN56580.1"/>
    <property type="molecule type" value="Genomic_DNA"/>
</dbReference>
<dbReference type="InterPro" id="IPR036390">
    <property type="entry name" value="WH_DNA-bd_sf"/>
</dbReference>
<dbReference type="SUPFAM" id="SSF46785">
    <property type="entry name" value="Winged helix' DNA-binding domain"/>
    <property type="match status" value="1"/>
</dbReference>
<dbReference type="GO" id="GO:0003700">
    <property type="term" value="F:DNA-binding transcription factor activity"/>
    <property type="evidence" value="ECO:0007669"/>
    <property type="project" value="InterPro"/>
</dbReference>
<name>A0A368HGE6_9GAMM</name>
<dbReference type="InterPro" id="IPR051815">
    <property type="entry name" value="Molybdate_resp_trans_reg"/>
</dbReference>
<feature type="domain" description="Mop" evidence="7">
    <location>
        <begin position="116"/>
        <end position="182"/>
    </location>
</feature>
<dbReference type="InterPro" id="IPR000847">
    <property type="entry name" value="LysR_HTH_N"/>
</dbReference>
<evidence type="ECO:0000256" key="5">
    <source>
        <dbReference type="PIRNR" id="PIRNR005763"/>
    </source>
</evidence>
<evidence type="ECO:0000256" key="1">
    <source>
        <dbReference type="ARBA" id="ARBA00008110"/>
    </source>
</evidence>
<organism evidence="8 9">
    <name type="scientific">Acidiferrobacter thiooxydans</name>
    <dbReference type="NCBI Taxonomy" id="163359"/>
    <lineage>
        <taxon>Bacteria</taxon>
        <taxon>Pseudomonadati</taxon>
        <taxon>Pseudomonadota</taxon>
        <taxon>Gammaproteobacteria</taxon>
        <taxon>Acidiferrobacterales</taxon>
        <taxon>Acidiferrobacteraceae</taxon>
        <taxon>Acidiferrobacter</taxon>
    </lineage>
</organism>
<keyword evidence="9" id="KW-1185">Reference proteome</keyword>
<dbReference type="GO" id="GO:0015689">
    <property type="term" value="P:molybdate ion transport"/>
    <property type="evidence" value="ECO:0007669"/>
    <property type="project" value="UniProtKB-UniRule"/>
</dbReference>
<dbReference type="RefSeq" id="WP_114283181.1">
    <property type="nucleotide sequence ID" value="NZ_PSYR01000002.1"/>
</dbReference>